<comment type="caution">
    <text evidence="2">The sequence shown here is derived from an EMBL/GenBank/DDBJ whole genome shotgun (WGS) entry which is preliminary data.</text>
</comment>
<name>A0AAV7LBM2_PLEWA</name>
<keyword evidence="3" id="KW-1185">Reference proteome</keyword>
<dbReference type="AlphaFoldDB" id="A0AAV7LBM2"/>
<evidence type="ECO:0000313" key="3">
    <source>
        <dbReference type="Proteomes" id="UP001066276"/>
    </source>
</evidence>
<gene>
    <name evidence="2" type="ORF">NDU88_001501</name>
</gene>
<feature type="region of interest" description="Disordered" evidence="1">
    <location>
        <begin position="79"/>
        <end position="106"/>
    </location>
</feature>
<reference evidence="2" key="1">
    <citation type="journal article" date="2022" name="bioRxiv">
        <title>Sequencing and chromosome-scale assembly of the giantPleurodeles waltlgenome.</title>
        <authorList>
            <person name="Brown T."/>
            <person name="Elewa A."/>
            <person name="Iarovenko S."/>
            <person name="Subramanian E."/>
            <person name="Araus A.J."/>
            <person name="Petzold A."/>
            <person name="Susuki M."/>
            <person name="Suzuki K.-i.T."/>
            <person name="Hayashi T."/>
            <person name="Toyoda A."/>
            <person name="Oliveira C."/>
            <person name="Osipova E."/>
            <person name="Leigh N.D."/>
            <person name="Simon A."/>
            <person name="Yun M.H."/>
        </authorList>
    </citation>
    <scope>NUCLEOTIDE SEQUENCE</scope>
    <source>
        <strain evidence="2">20211129_DDA</strain>
        <tissue evidence="2">Liver</tissue>
    </source>
</reference>
<evidence type="ECO:0000256" key="1">
    <source>
        <dbReference type="SAM" id="MobiDB-lite"/>
    </source>
</evidence>
<dbReference type="EMBL" id="JANPWB010000015">
    <property type="protein sequence ID" value="KAJ1088344.1"/>
    <property type="molecule type" value="Genomic_DNA"/>
</dbReference>
<sequence>MLRCPGLCNCFAAPDLEARWSPAVTLGVVGTGVPRELGALAARTTVHEEPRALGRRSLQAGVESCGPCREVSPEPAAGLLGARARRRPWRGQRTGSDAEPTVRGWC</sequence>
<organism evidence="2 3">
    <name type="scientific">Pleurodeles waltl</name>
    <name type="common">Iberian ribbed newt</name>
    <dbReference type="NCBI Taxonomy" id="8319"/>
    <lineage>
        <taxon>Eukaryota</taxon>
        <taxon>Metazoa</taxon>
        <taxon>Chordata</taxon>
        <taxon>Craniata</taxon>
        <taxon>Vertebrata</taxon>
        <taxon>Euteleostomi</taxon>
        <taxon>Amphibia</taxon>
        <taxon>Batrachia</taxon>
        <taxon>Caudata</taxon>
        <taxon>Salamandroidea</taxon>
        <taxon>Salamandridae</taxon>
        <taxon>Pleurodelinae</taxon>
        <taxon>Pleurodeles</taxon>
    </lineage>
</organism>
<dbReference type="Proteomes" id="UP001066276">
    <property type="component" value="Chromosome 11"/>
</dbReference>
<accession>A0AAV7LBM2</accession>
<protein>
    <submittedName>
        <fullName evidence="2">Uncharacterized protein</fullName>
    </submittedName>
</protein>
<proteinExistence type="predicted"/>
<evidence type="ECO:0000313" key="2">
    <source>
        <dbReference type="EMBL" id="KAJ1088344.1"/>
    </source>
</evidence>